<dbReference type="PANTHER" id="PTHR46268">
    <property type="entry name" value="STRESS RESPONSE PROTEIN NHAX"/>
    <property type="match status" value="1"/>
</dbReference>
<dbReference type="Pfam" id="PF00582">
    <property type="entry name" value="Usp"/>
    <property type="match status" value="1"/>
</dbReference>
<accession>A0A0A2UVH5</accession>
<organism evidence="4 5">
    <name type="scientific">Pontibacillus chungwhensis BH030062</name>
    <dbReference type="NCBI Taxonomy" id="1385513"/>
    <lineage>
        <taxon>Bacteria</taxon>
        <taxon>Bacillati</taxon>
        <taxon>Bacillota</taxon>
        <taxon>Bacilli</taxon>
        <taxon>Bacillales</taxon>
        <taxon>Bacillaceae</taxon>
        <taxon>Pontibacillus</taxon>
    </lineage>
</organism>
<evidence type="ECO:0000313" key="5">
    <source>
        <dbReference type="Proteomes" id="UP000030153"/>
    </source>
</evidence>
<dbReference type="GO" id="GO:0005737">
    <property type="term" value="C:cytoplasm"/>
    <property type="evidence" value="ECO:0007669"/>
    <property type="project" value="UniProtKB-SubCell"/>
</dbReference>
<sequence length="138" mass="15377">MYKRILLATDGSEHSVRSTKHAAALAKQFGGTVEIVYVVDGNKSKEDVLHNMSEYEIELKRKEKTRSVQEVLEQEGISFKTHILHGEPGPTIVEHANENDYDCVVIGSRGHNALQEMILGSVSHKVVKRVDAPVMVIK</sequence>
<dbReference type="eggNOG" id="COG0589">
    <property type="taxonomic scope" value="Bacteria"/>
</dbReference>
<dbReference type="PRINTS" id="PR01438">
    <property type="entry name" value="UNVRSLSTRESS"/>
</dbReference>
<comment type="similarity">
    <text evidence="1 2">Belongs to the universal stress protein A family.</text>
</comment>
<gene>
    <name evidence="4" type="ORF">N780_01725</name>
</gene>
<dbReference type="SUPFAM" id="SSF52402">
    <property type="entry name" value="Adenine nucleotide alpha hydrolases-like"/>
    <property type="match status" value="1"/>
</dbReference>
<comment type="caution">
    <text evidence="4">The sequence shown here is derived from an EMBL/GenBank/DDBJ whole genome shotgun (WGS) entry which is preliminary data.</text>
</comment>
<evidence type="ECO:0000256" key="2">
    <source>
        <dbReference type="PIRNR" id="PIRNR006276"/>
    </source>
</evidence>
<dbReference type="EMBL" id="AVBG01000003">
    <property type="protein sequence ID" value="KGP92292.1"/>
    <property type="molecule type" value="Genomic_DNA"/>
</dbReference>
<dbReference type="Gene3D" id="3.40.50.620">
    <property type="entry name" value="HUPs"/>
    <property type="match status" value="1"/>
</dbReference>
<dbReference type="OrthoDB" id="9777884at2"/>
<keyword evidence="5" id="KW-1185">Reference proteome</keyword>
<proteinExistence type="inferred from homology"/>
<dbReference type="InterPro" id="IPR014729">
    <property type="entry name" value="Rossmann-like_a/b/a_fold"/>
</dbReference>
<dbReference type="InterPro" id="IPR006015">
    <property type="entry name" value="Universal_stress_UspA"/>
</dbReference>
<dbReference type="STRING" id="1385513.N780_01725"/>
<evidence type="ECO:0000259" key="3">
    <source>
        <dbReference type="Pfam" id="PF00582"/>
    </source>
</evidence>
<dbReference type="AlphaFoldDB" id="A0A0A2UVH5"/>
<protein>
    <recommendedName>
        <fullName evidence="2">Universal stress protein</fullName>
    </recommendedName>
</protein>
<dbReference type="Proteomes" id="UP000030153">
    <property type="component" value="Unassembled WGS sequence"/>
</dbReference>
<evidence type="ECO:0000313" key="4">
    <source>
        <dbReference type="EMBL" id="KGP92292.1"/>
    </source>
</evidence>
<dbReference type="PANTHER" id="PTHR46268:SF6">
    <property type="entry name" value="UNIVERSAL STRESS PROTEIN UP12"/>
    <property type="match status" value="1"/>
</dbReference>
<reference evidence="4 5" key="1">
    <citation type="submission" date="2013-08" db="EMBL/GenBank/DDBJ databases">
        <title>Genome of Pontibacillus chungwhensis.</title>
        <authorList>
            <person name="Wang Q."/>
            <person name="Wang G."/>
        </authorList>
    </citation>
    <scope>NUCLEOTIDE SEQUENCE [LARGE SCALE GENOMIC DNA]</scope>
    <source>
        <strain evidence="4 5">BH030062</strain>
    </source>
</reference>
<keyword evidence="2" id="KW-0963">Cytoplasm</keyword>
<dbReference type="CDD" id="cd00293">
    <property type="entry name" value="USP-like"/>
    <property type="match status" value="1"/>
</dbReference>
<evidence type="ECO:0000256" key="1">
    <source>
        <dbReference type="ARBA" id="ARBA00008791"/>
    </source>
</evidence>
<dbReference type="RefSeq" id="WP_036781491.1">
    <property type="nucleotide sequence ID" value="NZ_AVBG01000003.1"/>
</dbReference>
<comment type="subcellular location">
    <subcellularLocation>
        <location evidence="2">Cytoplasm</location>
    </subcellularLocation>
</comment>
<feature type="domain" description="UspA" evidence="3">
    <location>
        <begin position="1"/>
        <end position="138"/>
    </location>
</feature>
<dbReference type="PIRSF" id="PIRSF006276">
    <property type="entry name" value="UspA"/>
    <property type="match status" value="1"/>
</dbReference>
<dbReference type="InterPro" id="IPR006016">
    <property type="entry name" value="UspA"/>
</dbReference>
<name>A0A0A2UVH5_9BACI</name>